<dbReference type="InterPro" id="IPR036390">
    <property type="entry name" value="WH_DNA-bd_sf"/>
</dbReference>
<reference evidence="2 3" key="1">
    <citation type="submission" date="2024-01" db="EMBL/GenBank/DDBJ databases">
        <title>Genome mining of biosynthetic gene clusters to explore secondary metabolites of Streptomyces sp.</title>
        <authorList>
            <person name="Baig A."/>
            <person name="Ajitkumar Shintre N."/>
            <person name="Kumar H."/>
            <person name="Anbarasu A."/>
            <person name="Ramaiah S."/>
        </authorList>
    </citation>
    <scope>NUCLEOTIDE SEQUENCE [LARGE SCALE GENOMIC DNA]</scope>
    <source>
        <strain evidence="2 3">A57</strain>
    </source>
</reference>
<dbReference type="Proteomes" id="UP001585080">
    <property type="component" value="Unassembled WGS sequence"/>
</dbReference>
<dbReference type="SMART" id="SM00347">
    <property type="entry name" value="HTH_MARR"/>
    <property type="match status" value="1"/>
</dbReference>
<dbReference type="PRINTS" id="PR00598">
    <property type="entry name" value="HTHMARR"/>
</dbReference>
<dbReference type="InterPro" id="IPR039422">
    <property type="entry name" value="MarR/SlyA-like"/>
</dbReference>
<evidence type="ECO:0000259" key="1">
    <source>
        <dbReference type="PROSITE" id="PS50995"/>
    </source>
</evidence>
<dbReference type="InterPro" id="IPR036388">
    <property type="entry name" value="WH-like_DNA-bd_sf"/>
</dbReference>
<sequence length="175" mass="19329">MSTQAETSTEWAATGRRGATFGWSLGMVLRHWHECVEEVLHHIPHGSRGYHLLSVVVHEEVPTQAVLAGRLVIDRSVLTYVIDDLEAASLIERRRDPRDRRAHRIVATEQGRQALLDAERQVGHAQDQVLRGLPAQQRAAFCATVEQAAEAIMMTAPDTDPCAAVDGVLAQPESR</sequence>
<dbReference type="EMBL" id="JAYMRP010000031">
    <property type="protein sequence ID" value="MFB8776447.1"/>
    <property type="molecule type" value="Genomic_DNA"/>
</dbReference>
<evidence type="ECO:0000313" key="3">
    <source>
        <dbReference type="Proteomes" id="UP001585080"/>
    </source>
</evidence>
<gene>
    <name evidence="2" type="ORF">VSS16_27530</name>
</gene>
<accession>A0ABV5EHY1</accession>
<dbReference type="PANTHER" id="PTHR33164">
    <property type="entry name" value="TRANSCRIPTIONAL REGULATOR, MARR FAMILY"/>
    <property type="match status" value="1"/>
</dbReference>
<dbReference type="InterPro" id="IPR000835">
    <property type="entry name" value="HTH_MarR-typ"/>
</dbReference>
<protein>
    <submittedName>
        <fullName evidence="2">MarR family winged helix-turn-helix transcriptional regulator</fullName>
    </submittedName>
</protein>
<dbReference type="PROSITE" id="PS50995">
    <property type="entry name" value="HTH_MARR_2"/>
    <property type="match status" value="1"/>
</dbReference>
<name>A0ABV5EHY1_9ACTN</name>
<keyword evidence="3" id="KW-1185">Reference proteome</keyword>
<dbReference type="SUPFAM" id="SSF46785">
    <property type="entry name" value="Winged helix' DNA-binding domain"/>
    <property type="match status" value="1"/>
</dbReference>
<proteinExistence type="predicted"/>
<evidence type="ECO:0000313" key="2">
    <source>
        <dbReference type="EMBL" id="MFB8776447.1"/>
    </source>
</evidence>
<dbReference type="RefSeq" id="WP_376734990.1">
    <property type="nucleotide sequence ID" value="NZ_JAYMRP010000031.1"/>
</dbReference>
<dbReference type="Pfam" id="PF01047">
    <property type="entry name" value="MarR"/>
    <property type="match status" value="1"/>
</dbReference>
<organism evidence="2 3">
    <name type="scientific">Streptomyces broussonetiae</name>
    <dbReference type="NCBI Taxonomy" id="2686304"/>
    <lineage>
        <taxon>Bacteria</taxon>
        <taxon>Bacillati</taxon>
        <taxon>Actinomycetota</taxon>
        <taxon>Actinomycetes</taxon>
        <taxon>Kitasatosporales</taxon>
        <taxon>Streptomycetaceae</taxon>
        <taxon>Streptomyces</taxon>
    </lineage>
</organism>
<comment type="caution">
    <text evidence="2">The sequence shown here is derived from an EMBL/GenBank/DDBJ whole genome shotgun (WGS) entry which is preliminary data.</text>
</comment>
<dbReference type="PANTHER" id="PTHR33164:SF43">
    <property type="entry name" value="HTH-TYPE TRANSCRIPTIONAL REPRESSOR YETL"/>
    <property type="match status" value="1"/>
</dbReference>
<dbReference type="Gene3D" id="1.10.10.10">
    <property type="entry name" value="Winged helix-like DNA-binding domain superfamily/Winged helix DNA-binding domain"/>
    <property type="match status" value="1"/>
</dbReference>
<feature type="domain" description="HTH marR-type" evidence="1">
    <location>
        <begin position="18"/>
        <end position="150"/>
    </location>
</feature>